<keyword evidence="2" id="KW-1185">Reference proteome</keyword>
<accession>A0A9N9CA12</accession>
<evidence type="ECO:0000313" key="1">
    <source>
        <dbReference type="EMBL" id="CAG8591683.1"/>
    </source>
</evidence>
<dbReference type="EMBL" id="CAJVPL010001893">
    <property type="protein sequence ID" value="CAG8591683.1"/>
    <property type="molecule type" value="Genomic_DNA"/>
</dbReference>
<proteinExistence type="predicted"/>
<name>A0A9N9CA12_9GLOM</name>
<comment type="caution">
    <text evidence="1">The sequence shown here is derived from an EMBL/GenBank/DDBJ whole genome shotgun (WGS) entry which is preliminary data.</text>
</comment>
<protein>
    <submittedName>
        <fullName evidence="1">8803_t:CDS:1</fullName>
    </submittedName>
</protein>
<evidence type="ECO:0000313" key="2">
    <source>
        <dbReference type="Proteomes" id="UP000789831"/>
    </source>
</evidence>
<dbReference type="Proteomes" id="UP000789831">
    <property type="component" value="Unassembled WGS sequence"/>
</dbReference>
<gene>
    <name evidence="1" type="ORF">AGERDE_LOCUS8639</name>
</gene>
<sequence>MVYEHDVWDSISDSMNKEQKLQKLINHLPANNYLTAHEYISIDNSKVEHGLTDEEILAAIADEDKEEEESVDEQVEKVSCNEAEKSINQVLQFLYEQGPEFGEINEENRNPK</sequence>
<organism evidence="1 2">
    <name type="scientific">Ambispora gerdemannii</name>
    <dbReference type="NCBI Taxonomy" id="144530"/>
    <lineage>
        <taxon>Eukaryota</taxon>
        <taxon>Fungi</taxon>
        <taxon>Fungi incertae sedis</taxon>
        <taxon>Mucoromycota</taxon>
        <taxon>Glomeromycotina</taxon>
        <taxon>Glomeromycetes</taxon>
        <taxon>Archaeosporales</taxon>
        <taxon>Ambisporaceae</taxon>
        <taxon>Ambispora</taxon>
    </lineage>
</organism>
<reference evidence="1" key="1">
    <citation type="submission" date="2021-06" db="EMBL/GenBank/DDBJ databases">
        <authorList>
            <person name="Kallberg Y."/>
            <person name="Tangrot J."/>
            <person name="Rosling A."/>
        </authorList>
    </citation>
    <scope>NUCLEOTIDE SEQUENCE</scope>
    <source>
        <strain evidence="1">MT106</strain>
    </source>
</reference>
<dbReference type="OrthoDB" id="2436275at2759"/>
<dbReference type="AlphaFoldDB" id="A0A9N9CA12"/>